<feature type="transmembrane region" description="Helical" evidence="1">
    <location>
        <begin position="234"/>
        <end position="257"/>
    </location>
</feature>
<dbReference type="GO" id="GO:0006508">
    <property type="term" value="P:proteolysis"/>
    <property type="evidence" value="ECO:0007669"/>
    <property type="project" value="UniProtKB-KW"/>
</dbReference>
<keyword evidence="1" id="KW-1133">Transmembrane helix</keyword>
<feature type="transmembrane region" description="Helical" evidence="1">
    <location>
        <begin position="38"/>
        <end position="59"/>
    </location>
</feature>
<name>A0A412PBI9_9FIRM</name>
<keyword evidence="2" id="KW-0378">Hydrolase</keyword>
<gene>
    <name evidence="2" type="ORF">DWX20_08885</name>
</gene>
<keyword evidence="1" id="KW-0812">Transmembrane</keyword>
<feature type="transmembrane region" description="Helical" evidence="1">
    <location>
        <begin position="210"/>
        <end position="228"/>
    </location>
</feature>
<evidence type="ECO:0000313" key="2">
    <source>
        <dbReference type="EMBL" id="RGT54271.1"/>
    </source>
</evidence>
<feature type="transmembrane region" description="Helical" evidence="1">
    <location>
        <begin position="6"/>
        <end position="31"/>
    </location>
</feature>
<feature type="transmembrane region" description="Helical" evidence="1">
    <location>
        <begin position="79"/>
        <end position="102"/>
    </location>
</feature>
<dbReference type="GO" id="GO:0008237">
    <property type="term" value="F:metallopeptidase activity"/>
    <property type="evidence" value="ECO:0007669"/>
    <property type="project" value="UniProtKB-KW"/>
</dbReference>
<keyword evidence="1" id="KW-0472">Membrane</keyword>
<dbReference type="EMBL" id="QRWX01000004">
    <property type="protein sequence ID" value="RGT54271.1"/>
    <property type="molecule type" value="Genomic_DNA"/>
</dbReference>
<keyword evidence="2" id="KW-0482">Metalloprotease</keyword>
<keyword evidence="2" id="KW-0645">Protease</keyword>
<dbReference type="Proteomes" id="UP000284731">
    <property type="component" value="Unassembled WGS sequence"/>
</dbReference>
<reference evidence="2 3" key="1">
    <citation type="submission" date="2018-08" db="EMBL/GenBank/DDBJ databases">
        <title>A genome reference for cultivated species of the human gut microbiota.</title>
        <authorList>
            <person name="Zou Y."/>
            <person name="Xue W."/>
            <person name="Luo G."/>
        </authorList>
    </citation>
    <scope>NUCLEOTIDE SEQUENCE [LARGE SCALE GENOMIC DNA]</scope>
    <source>
        <strain evidence="2 3">AF18-46</strain>
    </source>
</reference>
<organism evidence="2 3">
    <name type="scientific">Solobacterium moorei</name>
    <dbReference type="NCBI Taxonomy" id="102148"/>
    <lineage>
        <taxon>Bacteria</taxon>
        <taxon>Bacillati</taxon>
        <taxon>Bacillota</taxon>
        <taxon>Erysipelotrichia</taxon>
        <taxon>Erysipelotrichales</taxon>
        <taxon>Erysipelotrichaceae</taxon>
        <taxon>Solobacterium</taxon>
    </lineage>
</organism>
<evidence type="ECO:0000256" key="1">
    <source>
        <dbReference type="SAM" id="Phobius"/>
    </source>
</evidence>
<dbReference type="InterPro" id="IPR011397">
    <property type="entry name" value="YhfC"/>
</dbReference>
<accession>A0A412PBI9</accession>
<sequence length="267" mass="29711">MNLTVPNLTIACMIVSCVIAFGLPILLALYFHKKKGEFIPMIVGIAVMFVFVFTLEAAVNQTIFKSAIGETIRNNKILYAVYGGLMAAVFEECGRWIAYRTILKNRMGNDSNALMYGVGHGGCEAIMIVGFMMLNYITISIMMNKGTIGETLSQLDSATLAKMQLAMQTLSTTPSYVFLLSGVERISALMAQVSLSVLVWFAVKFKHKKYFFLALLFHFVMDAGTVLLRSQIDSIILVEVFIFVVAAMIVFVAYNVWCHFHTTSIKK</sequence>
<protein>
    <submittedName>
        <fullName evidence="2">YhfC family intramembrane metalloprotease</fullName>
    </submittedName>
</protein>
<dbReference type="RefSeq" id="WP_118765247.1">
    <property type="nucleotide sequence ID" value="NZ_CABJCF010000004.1"/>
</dbReference>
<evidence type="ECO:0000313" key="3">
    <source>
        <dbReference type="Proteomes" id="UP000284731"/>
    </source>
</evidence>
<dbReference type="Pfam" id="PF10086">
    <property type="entry name" value="YhfC"/>
    <property type="match status" value="1"/>
</dbReference>
<proteinExistence type="predicted"/>
<comment type="caution">
    <text evidence="2">The sequence shown here is derived from an EMBL/GenBank/DDBJ whole genome shotgun (WGS) entry which is preliminary data.</text>
</comment>
<dbReference type="PIRSF" id="PIRSF033101">
    <property type="entry name" value="UCP033101"/>
    <property type="match status" value="1"/>
</dbReference>
<feature type="transmembrane region" description="Helical" evidence="1">
    <location>
        <begin position="114"/>
        <end position="137"/>
    </location>
</feature>
<dbReference type="AlphaFoldDB" id="A0A412PBI9"/>